<dbReference type="InterPro" id="IPR040839">
    <property type="entry name" value="MG4"/>
</dbReference>
<evidence type="ECO:0000259" key="1">
    <source>
        <dbReference type="SMART" id="SM01359"/>
    </source>
</evidence>
<dbReference type="Proteomes" id="UP000694541">
    <property type="component" value="Unplaced"/>
</dbReference>
<dbReference type="InterPro" id="IPR013783">
    <property type="entry name" value="Ig-like_fold"/>
</dbReference>
<proteinExistence type="predicted"/>
<dbReference type="Gene3D" id="2.60.40.10">
    <property type="entry name" value="Immunoglobulins"/>
    <property type="match status" value="1"/>
</dbReference>
<dbReference type="Gene3D" id="2.60.40.1930">
    <property type="match status" value="1"/>
</dbReference>
<accession>A0A8B9NHY5</accession>
<dbReference type="SMART" id="SM01359">
    <property type="entry name" value="A2M_N_2"/>
    <property type="match status" value="1"/>
</dbReference>
<evidence type="ECO:0000313" key="3">
    <source>
        <dbReference type="Proteomes" id="UP000694541"/>
    </source>
</evidence>
<dbReference type="InterPro" id="IPR011625">
    <property type="entry name" value="A2M_N_BRD"/>
</dbReference>
<keyword evidence="3" id="KW-1185">Reference proteome</keyword>
<dbReference type="PANTHER" id="PTHR11412:SF182">
    <property type="entry name" value="ALPHA-2-MACROGLOBULIN-LIKE PROTEIN 1"/>
    <property type="match status" value="1"/>
</dbReference>
<dbReference type="Ensembl" id="ENSANIT00000025466.1">
    <property type="protein sequence ID" value="ENSANIP00000024641.1"/>
    <property type="gene ID" value="ENSANIG00000016673.1"/>
</dbReference>
<dbReference type="PANTHER" id="PTHR11412">
    <property type="entry name" value="MACROGLOBULIN / COMPLEMENT"/>
    <property type="match status" value="1"/>
</dbReference>
<reference evidence="2" key="2">
    <citation type="submission" date="2025-09" db="UniProtKB">
        <authorList>
            <consortium name="Ensembl"/>
        </authorList>
    </citation>
    <scope>IDENTIFICATION</scope>
</reference>
<dbReference type="InterPro" id="IPR050473">
    <property type="entry name" value="A2M/Complement_sys"/>
</dbReference>
<protein>
    <recommendedName>
        <fullName evidence="1">Alpha-2-macroglobulin bait region domain-containing protein</fullName>
    </recommendedName>
</protein>
<name>A0A8B9NHY5_9AVES</name>
<dbReference type="Pfam" id="PF07703">
    <property type="entry name" value="A2M_BRD"/>
    <property type="match status" value="1"/>
</dbReference>
<dbReference type="Pfam" id="PF17789">
    <property type="entry name" value="MG4"/>
    <property type="match status" value="1"/>
</dbReference>
<dbReference type="AlphaFoldDB" id="A0A8B9NHY5"/>
<organism evidence="2 3">
    <name type="scientific">Accipiter nisus</name>
    <name type="common">Eurasian sparrowhawk</name>
    <dbReference type="NCBI Taxonomy" id="211598"/>
    <lineage>
        <taxon>Eukaryota</taxon>
        <taxon>Metazoa</taxon>
        <taxon>Chordata</taxon>
        <taxon>Craniata</taxon>
        <taxon>Vertebrata</taxon>
        <taxon>Euteleostomi</taxon>
        <taxon>Archelosauria</taxon>
        <taxon>Archosauria</taxon>
        <taxon>Dinosauria</taxon>
        <taxon>Saurischia</taxon>
        <taxon>Theropoda</taxon>
        <taxon>Coelurosauria</taxon>
        <taxon>Aves</taxon>
        <taxon>Neognathae</taxon>
        <taxon>Neoaves</taxon>
        <taxon>Telluraves</taxon>
        <taxon>Accipitrimorphae</taxon>
        <taxon>Accipitriformes</taxon>
        <taxon>Accipitridae</taxon>
        <taxon>Accipitrinae</taxon>
        <taxon>Accipiter</taxon>
    </lineage>
</organism>
<reference evidence="2" key="1">
    <citation type="submission" date="2025-08" db="UniProtKB">
        <authorList>
            <consortium name="Ensembl"/>
        </authorList>
    </citation>
    <scope>IDENTIFICATION</scope>
</reference>
<sequence>MVHVSLCQKIAPFLPSASKPDLCQEFSNQTDETGCFFTNVSLSSFSRDFRYYQDSIVAEASLVEDGTEIQVNASHKLLISKIGGMALFDDVNSYYHTGEMYRGKIKVVNYQGKALKHKKVLLVVRCGERQFKQKYITGDSGTASFSLNTTTWNSTSAFLEASVLHQDLGREPGTIDLSYQRASYFIRPFYSTSRSFLSIVRVPETMPCGKKQAVQVDFRIYQEDLEHGPKRVIFSYFVTGKRGIVHAGQKTVWVGLPRMLKGFFSIPLTFSSIYAPAPRLVVYVIFPNGKIIADSAIFSVSMCFSNKVELGFSTLETLPDSEVGLNLLAAPGSTCAVWAMDRSVLLLKPGKELSSSFIYGLFPSVYNSGYPRQVSEDDNSCRFPNSDEPDVFTAFREMGLKIMSNTNIRRPRVCPTTPLTTMLQETGVFTSRPLFMFAQPHKAYNKHLSTSTYQPTMFSPLSSAEEKVHKHFPKTWIWDLYSVG</sequence>
<feature type="domain" description="Alpha-2-macroglobulin bait region" evidence="1">
    <location>
        <begin position="197"/>
        <end position="347"/>
    </location>
</feature>
<evidence type="ECO:0000313" key="2">
    <source>
        <dbReference type="Ensembl" id="ENSANIP00000024641.1"/>
    </source>
</evidence>